<name>A0A1E7K1B8_9ACTN</name>
<proteinExistence type="predicted"/>
<protein>
    <recommendedName>
        <fullName evidence="3">Thiocillin family RiPP</fullName>
    </recommendedName>
</protein>
<evidence type="ECO:0000313" key="1">
    <source>
        <dbReference type="EMBL" id="OEU97724.1"/>
    </source>
</evidence>
<evidence type="ECO:0000313" key="2">
    <source>
        <dbReference type="Proteomes" id="UP000175829"/>
    </source>
</evidence>
<dbReference type="AlphaFoldDB" id="A0A1E7K1B8"/>
<comment type="caution">
    <text evidence="1">The sequence shown here is derived from an EMBL/GenBank/DDBJ whole genome shotgun (WGS) entry which is preliminary data.</text>
</comment>
<dbReference type="InterPro" id="IPR049803">
    <property type="entry name" value="RiPP_thiocil-like"/>
</dbReference>
<gene>
    <name evidence="1" type="ORF">AN217_07460</name>
</gene>
<dbReference type="PATRIC" id="fig|943816.4.peg.867"/>
<evidence type="ECO:0008006" key="3">
    <source>
        <dbReference type="Google" id="ProtNLM"/>
    </source>
</evidence>
<reference evidence="1 2" key="1">
    <citation type="journal article" date="2016" name="Front. Microbiol.">
        <title>Comparative Genomics Analysis of Streptomyces Species Reveals Their Adaptation to the Marine Environment and Their Diversity at the Genomic Level.</title>
        <authorList>
            <person name="Tian X."/>
            <person name="Zhang Z."/>
            <person name="Yang T."/>
            <person name="Chen M."/>
            <person name="Li J."/>
            <person name="Chen F."/>
            <person name="Yang J."/>
            <person name="Li W."/>
            <person name="Zhang B."/>
            <person name="Zhang Z."/>
            <person name="Wu J."/>
            <person name="Zhang C."/>
            <person name="Long L."/>
            <person name="Xiao J."/>
        </authorList>
    </citation>
    <scope>NUCLEOTIDE SEQUENCE [LARGE SCALE GENOMIC DNA]</scope>
    <source>
        <strain evidence="1 2">SCSIO M10379</strain>
    </source>
</reference>
<accession>A0A1E7K1B8</accession>
<dbReference type="NCBIfam" id="NF033482">
    <property type="entry name" value="RiPP_thiocil"/>
    <property type="match status" value="1"/>
</dbReference>
<dbReference type="RefSeq" id="WP_019358889.1">
    <property type="nucleotide sequence ID" value="NZ_LJGV01000022.1"/>
</dbReference>
<dbReference type="EMBL" id="LJGV01000022">
    <property type="protein sequence ID" value="OEU97724.1"/>
    <property type="molecule type" value="Genomic_DNA"/>
</dbReference>
<sequence>MESMDHLELDLYIEDQDLAVEELPDGNAPGGCFACAGSASTASCPGSSAATVGSASCIG</sequence>
<dbReference type="Proteomes" id="UP000175829">
    <property type="component" value="Unassembled WGS sequence"/>
</dbReference>
<organism evidence="1 2">
    <name type="scientific">Streptomyces qinglanensis</name>
    <dbReference type="NCBI Taxonomy" id="943816"/>
    <lineage>
        <taxon>Bacteria</taxon>
        <taxon>Bacillati</taxon>
        <taxon>Actinomycetota</taxon>
        <taxon>Actinomycetes</taxon>
        <taxon>Kitasatosporales</taxon>
        <taxon>Streptomycetaceae</taxon>
        <taxon>Streptomyces</taxon>
    </lineage>
</organism>